<dbReference type="PANTHER" id="PTHR46882:SF1">
    <property type="entry name" value="PLECKSTRIN HOMOLOGY DOMAIN-CONTAINING FAMILY N MEMBER 1"/>
    <property type="match status" value="1"/>
</dbReference>
<dbReference type="GO" id="GO:0031966">
    <property type="term" value="C:mitochondrial membrane"/>
    <property type="evidence" value="ECO:0007669"/>
    <property type="project" value="TreeGrafter"/>
</dbReference>
<dbReference type="InterPro" id="IPR001849">
    <property type="entry name" value="PH_domain"/>
</dbReference>
<dbReference type="GO" id="GO:1901981">
    <property type="term" value="F:phosphatidylinositol phosphate binding"/>
    <property type="evidence" value="ECO:0007669"/>
    <property type="project" value="TreeGrafter"/>
</dbReference>
<feature type="region of interest" description="Disordered" evidence="1">
    <location>
        <begin position="252"/>
        <end position="365"/>
    </location>
</feature>
<dbReference type="SUPFAM" id="SSF50729">
    <property type="entry name" value="PH domain-like"/>
    <property type="match status" value="1"/>
</dbReference>
<reference evidence="3 4" key="1">
    <citation type="journal article" date="2024" name="Proc. Natl. Acad. Sci. U.S.A.">
        <title>The genetic regulatory architecture and epigenomic basis for age-related changes in rattlesnake venom.</title>
        <authorList>
            <person name="Hogan M.P."/>
            <person name="Holding M.L."/>
            <person name="Nystrom G.S."/>
            <person name="Colston T.J."/>
            <person name="Bartlett D.A."/>
            <person name="Mason A.J."/>
            <person name="Ellsworth S.A."/>
            <person name="Rautsaw R.M."/>
            <person name="Lawrence K.C."/>
            <person name="Strickland J.L."/>
            <person name="He B."/>
            <person name="Fraser P."/>
            <person name="Margres M.J."/>
            <person name="Gilbert D.M."/>
            <person name="Gibbs H.L."/>
            <person name="Parkinson C.L."/>
            <person name="Rokyta D.R."/>
        </authorList>
    </citation>
    <scope>NUCLEOTIDE SEQUENCE [LARGE SCALE GENOMIC DNA]</scope>
    <source>
        <strain evidence="3">DRR0105</strain>
    </source>
</reference>
<accession>A0AAW1AR97</accession>
<evidence type="ECO:0000313" key="3">
    <source>
        <dbReference type="EMBL" id="KAK9392031.1"/>
    </source>
</evidence>
<evidence type="ECO:0000313" key="4">
    <source>
        <dbReference type="Proteomes" id="UP001474421"/>
    </source>
</evidence>
<dbReference type="SMART" id="SM00233">
    <property type="entry name" value="PH"/>
    <property type="match status" value="1"/>
</dbReference>
<gene>
    <name evidence="3" type="ORF">NXF25_017618</name>
</gene>
<dbReference type="PANTHER" id="PTHR46882">
    <property type="entry name" value="PLECKSTRIN HOMOLOGY DOMAIN-CONTAINING FAMILY N MEMBER 1"/>
    <property type="match status" value="1"/>
</dbReference>
<keyword evidence="4" id="KW-1185">Reference proteome</keyword>
<dbReference type="GO" id="GO:1901612">
    <property type="term" value="F:cardiolipin binding"/>
    <property type="evidence" value="ECO:0007669"/>
    <property type="project" value="InterPro"/>
</dbReference>
<dbReference type="Proteomes" id="UP001474421">
    <property type="component" value="Unassembled WGS sequence"/>
</dbReference>
<dbReference type="GO" id="GO:0001666">
    <property type="term" value="P:response to hypoxia"/>
    <property type="evidence" value="ECO:0007669"/>
    <property type="project" value="TreeGrafter"/>
</dbReference>
<organism evidence="3 4">
    <name type="scientific">Crotalus adamanteus</name>
    <name type="common">Eastern diamondback rattlesnake</name>
    <dbReference type="NCBI Taxonomy" id="8729"/>
    <lineage>
        <taxon>Eukaryota</taxon>
        <taxon>Metazoa</taxon>
        <taxon>Chordata</taxon>
        <taxon>Craniata</taxon>
        <taxon>Vertebrata</taxon>
        <taxon>Euteleostomi</taxon>
        <taxon>Lepidosauria</taxon>
        <taxon>Squamata</taxon>
        <taxon>Bifurcata</taxon>
        <taxon>Unidentata</taxon>
        <taxon>Episquamata</taxon>
        <taxon>Toxicofera</taxon>
        <taxon>Serpentes</taxon>
        <taxon>Colubroidea</taxon>
        <taxon>Viperidae</taxon>
        <taxon>Crotalinae</taxon>
        <taxon>Crotalus</taxon>
    </lineage>
</organism>
<name>A0AAW1AR97_CROAD</name>
<dbReference type="GO" id="GO:0070300">
    <property type="term" value="F:phosphatidic acid binding"/>
    <property type="evidence" value="ECO:0007669"/>
    <property type="project" value="TreeGrafter"/>
</dbReference>
<feature type="compositionally biased region" description="Basic and acidic residues" evidence="1">
    <location>
        <begin position="255"/>
        <end position="365"/>
    </location>
</feature>
<dbReference type="EMBL" id="JAOTOJ010000017">
    <property type="protein sequence ID" value="KAK9392031.1"/>
    <property type="molecule type" value="Genomic_DNA"/>
</dbReference>
<dbReference type="GO" id="GO:0061158">
    <property type="term" value="P:3'-UTR-mediated mRNA destabilization"/>
    <property type="evidence" value="ECO:0007669"/>
    <property type="project" value="TreeGrafter"/>
</dbReference>
<evidence type="ECO:0000256" key="1">
    <source>
        <dbReference type="SAM" id="MobiDB-lite"/>
    </source>
</evidence>
<protein>
    <submittedName>
        <fullName evidence="3">Pleckstrin domain-containing family N member 1</fullName>
    </submittedName>
</protein>
<dbReference type="GO" id="GO:0005856">
    <property type="term" value="C:cytoskeleton"/>
    <property type="evidence" value="ECO:0007669"/>
    <property type="project" value="TreeGrafter"/>
</dbReference>
<feature type="domain" description="PH" evidence="2">
    <location>
        <begin position="95"/>
        <end position="218"/>
    </location>
</feature>
<dbReference type="GO" id="GO:0001786">
    <property type="term" value="F:phosphatidylserine binding"/>
    <property type="evidence" value="ECO:0007669"/>
    <property type="project" value="TreeGrafter"/>
</dbReference>
<dbReference type="AlphaFoldDB" id="A0AAW1AR97"/>
<dbReference type="InterPro" id="IPR011993">
    <property type="entry name" value="PH-like_dom_sf"/>
</dbReference>
<comment type="caution">
    <text evidence="3">The sequence shown here is derived from an EMBL/GenBank/DDBJ whole genome shotgun (WGS) entry which is preliminary data.</text>
</comment>
<dbReference type="InterPro" id="IPR042835">
    <property type="entry name" value="PLEKHN1"/>
</dbReference>
<sequence>MGNMACVPQAPGRFRYSFSRKPSFKKEQESKKKLAGLFGFEAEQERDVTSDKILQYIPAKNFASQENGKENFDQRFPSLFKKGRRRTVVRNLGKIIHYSKLKFKFQHCQEASDCYLELFQEFLYFQSLGPNGHKYQGLVPLTELRVAKLENEHGIEEDLHAFQITGGFYKFYQHCSFTSKLKAASEEGPLLSPLTIYCPSQTELKHWLYHLEKQIDLNGGRPDLPLETQVHPSLASLCKRGYRWARRWAPNLGSRGREGEKGEKKEGKEGAREGRNEKKEGGRKSEKGEKKGKEGREEMRREGQGGREGGRKEGERGREGEKKEGRKEGRKEEGGRIGRKEGGTKEGKKEGRNSEEGEREEGKKE</sequence>
<proteinExistence type="predicted"/>
<evidence type="ECO:0000259" key="2">
    <source>
        <dbReference type="SMART" id="SM00233"/>
    </source>
</evidence>
<dbReference type="GO" id="GO:0043065">
    <property type="term" value="P:positive regulation of apoptotic process"/>
    <property type="evidence" value="ECO:0007669"/>
    <property type="project" value="InterPro"/>
</dbReference>
<dbReference type="Gene3D" id="2.30.29.30">
    <property type="entry name" value="Pleckstrin-homology domain (PH domain)/Phosphotyrosine-binding domain (PTB)"/>
    <property type="match status" value="1"/>
</dbReference>